<feature type="coiled-coil region" evidence="1">
    <location>
        <begin position="320"/>
        <end position="347"/>
    </location>
</feature>
<keyword evidence="2" id="KW-0472">Membrane</keyword>
<comment type="caution">
    <text evidence="3">The sequence shown here is derived from an EMBL/GenBank/DDBJ whole genome shotgun (WGS) entry which is preliminary data.</text>
</comment>
<sequence length="354" mass="41565">MLKINIDGRGLIKVYAIMVFFFAIAALSLGFIVSFVNFIITSTDPWTLNIILDFLTAIIFFWFTSKLALKTLTLIKKEHKIRRYTRNDLNNKRLLLQKRTLENFKVFLPKAQDLIKTPGVDGMTLEDVHRVYWGNFKLIDEEHWKVLRDFWDTYDQTERLQKNYERELEQAEKVLERLRKESLLQQGEDLLQESNLYCQNITKLLKDLLDDASLLLTDLNKSKQLSAADKAQVTFKTTDLITLTKNLDLIESLLSKEHGLWIAVRKHLEEKILLKKFTGWSVDQFALKQSLNESWQNLNMALDVSNKKTINSLKNILASLSKYLEINQAAEDLLENYRRLQKNLILKFYKLKKE</sequence>
<feature type="coiled-coil region" evidence="1">
    <location>
        <begin position="154"/>
        <end position="188"/>
    </location>
</feature>
<evidence type="ECO:0000313" key="3">
    <source>
        <dbReference type="EMBL" id="PIT95846.1"/>
    </source>
</evidence>
<dbReference type="AlphaFoldDB" id="A0A2M6WT14"/>
<proteinExistence type="predicted"/>
<dbReference type="EMBL" id="PFAM01000022">
    <property type="protein sequence ID" value="PIT95846.1"/>
    <property type="molecule type" value="Genomic_DNA"/>
</dbReference>
<accession>A0A2M6WT14</accession>
<feature type="transmembrane region" description="Helical" evidence="2">
    <location>
        <begin position="46"/>
        <end position="69"/>
    </location>
</feature>
<organism evidence="3 4">
    <name type="scientific">Candidatus Falkowbacteria bacterium CG10_big_fil_rev_8_21_14_0_10_37_14</name>
    <dbReference type="NCBI Taxonomy" id="1974561"/>
    <lineage>
        <taxon>Bacteria</taxon>
        <taxon>Candidatus Falkowiibacteriota</taxon>
    </lineage>
</organism>
<feature type="transmembrane region" description="Helical" evidence="2">
    <location>
        <begin position="12"/>
        <end position="40"/>
    </location>
</feature>
<name>A0A2M6WT14_9BACT</name>
<reference evidence="4" key="1">
    <citation type="submission" date="2017-09" db="EMBL/GenBank/DDBJ databases">
        <title>Depth-based differentiation of microbial function through sediment-hosted aquifers and enrichment of novel symbionts in the deep terrestrial subsurface.</title>
        <authorList>
            <person name="Probst A.J."/>
            <person name="Ladd B."/>
            <person name="Jarett J.K."/>
            <person name="Geller-Mcgrath D.E."/>
            <person name="Sieber C.M.K."/>
            <person name="Emerson J.B."/>
            <person name="Anantharaman K."/>
            <person name="Thomas B.C."/>
            <person name="Malmstrom R."/>
            <person name="Stieglmeier M."/>
            <person name="Klingl A."/>
            <person name="Woyke T."/>
            <person name="Ryan C.M."/>
            <person name="Banfield J.F."/>
        </authorList>
    </citation>
    <scope>NUCLEOTIDE SEQUENCE [LARGE SCALE GENOMIC DNA]</scope>
</reference>
<dbReference type="Proteomes" id="UP000228533">
    <property type="component" value="Unassembled WGS sequence"/>
</dbReference>
<evidence type="ECO:0000256" key="2">
    <source>
        <dbReference type="SAM" id="Phobius"/>
    </source>
</evidence>
<evidence type="ECO:0000256" key="1">
    <source>
        <dbReference type="SAM" id="Coils"/>
    </source>
</evidence>
<protein>
    <submittedName>
        <fullName evidence="3">Uncharacterized protein</fullName>
    </submittedName>
</protein>
<keyword evidence="1" id="KW-0175">Coiled coil</keyword>
<keyword evidence="2" id="KW-0812">Transmembrane</keyword>
<evidence type="ECO:0000313" key="4">
    <source>
        <dbReference type="Proteomes" id="UP000228533"/>
    </source>
</evidence>
<keyword evidence="2" id="KW-1133">Transmembrane helix</keyword>
<gene>
    <name evidence="3" type="ORF">COT94_03750</name>
</gene>